<dbReference type="SUPFAM" id="SSF47203">
    <property type="entry name" value="Acyl-CoA dehydrogenase C-terminal domain-like"/>
    <property type="match status" value="1"/>
</dbReference>
<dbReference type="Proteomes" id="UP000241960">
    <property type="component" value="Unassembled WGS sequence"/>
</dbReference>
<name>A0A9Q6HP17_9STAP</name>
<feature type="domain" description="Acyl-CoA dehydrogenase/oxidase N-terminal" evidence="4">
    <location>
        <begin position="22"/>
        <end position="98"/>
    </location>
</feature>
<dbReference type="CDD" id="cd00567">
    <property type="entry name" value="ACAD"/>
    <property type="match status" value="1"/>
</dbReference>
<dbReference type="InterPro" id="IPR037069">
    <property type="entry name" value="AcylCoA_DH/ox_N_sf"/>
</dbReference>
<gene>
    <name evidence="6" type="ORF">BU058_07450</name>
</gene>
<dbReference type="GO" id="GO:0050660">
    <property type="term" value="F:flavin adenine dinucleotide binding"/>
    <property type="evidence" value="ECO:0007669"/>
    <property type="project" value="InterPro"/>
</dbReference>
<dbReference type="InterPro" id="IPR013107">
    <property type="entry name" value="Acyl-CoA_DH_C"/>
</dbReference>
<dbReference type="RefSeq" id="WP_107545051.1">
    <property type="nucleotide sequence ID" value="NZ_PZFQ01000021.1"/>
</dbReference>
<dbReference type="InterPro" id="IPR046373">
    <property type="entry name" value="Acyl-CoA_Oxase/DH_mid-dom_sf"/>
</dbReference>
<feature type="domain" description="Acyl-CoA dehydrogenase C-terminal" evidence="5">
    <location>
        <begin position="245"/>
        <end position="361"/>
    </location>
</feature>
<proteinExistence type="predicted"/>
<keyword evidence="2" id="KW-0560">Oxidoreductase</keyword>
<protein>
    <submittedName>
        <fullName evidence="6">Acyl-CoA dehydrogenase</fullName>
    </submittedName>
</protein>
<keyword evidence="1" id="KW-0285">Flavoprotein</keyword>
<dbReference type="PIRSF" id="PIRSF016578">
    <property type="entry name" value="HsaA"/>
    <property type="match status" value="1"/>
</dbReference>
<dbReference type="InterPro" id="IPR036250">
    <property type="entry name" value="AcylCo_DH-like_C"/>
</dbReference>
<dbReference type="Pfam" id="PF02770">
    <property type="entry name" value="Acyl-CoA_dh_M"/>
    <property type="match status" value="1"/>
</dbReference>
<evidence type="ECO:0000259" key="3">
    <source>
        <dbReference type="Pfam" id="PF02770"/>
    </source>
</evidence>
<dbReference type="FunFam" id="2.40.110.10:FF:000020">
    <property type="entry name" value="Putative acyl-CoA dehydrogenase YdbM"/>
    <property type="match status" value="1"/>
</dbReference>
<dbReference type="InterPro" id="IPR009100">
    <property type="entry name" value="AcylCoA_DH/oxidase_NM_dom_sf"/>
</dbReference>
<reference evidence="6 7" key="1">
    <citation type="journal article" date="2016" name="Front. Microbiol.">
        <title>Comprehensive Phylogenetic Analysis of Bovine Non-aureus Staphylococci Species Based on Whole-Genome Sequencing.</title>
        <authorList>
            <person name="Naushad S."/>
            <person name="Barkema H.W."/>
            <person name="Luby C."/>
            <person name="Condas L.A."/>
            <person name="Nobrega D.B."/>
            <person name="Carson D.A."/>
            <person name="De Buck J."/>
        </authorList>
    </citation>
    <scope>NUCLEOTIDE SEQUENCE [LARGE SCALE GENOMIC DNA]</scope>
    <source>
        <strain evidence="6 7">SNUC 1231</strain>
    </source>
</reference>
<dbReference type="Pfam" id="PF08028">
    <property type="entry name" value="Acyl-CoA_dh_2"/>
    <property type="match status" value="1"/>
</dbReference>
<dbReference type="InterPro" id="IPR013786">
    <property type="entry name" value="AcylCoA_DH/ox_N"/>
</dbReference>
<dbReference type="InterPro" id="IPR006091">
    <property type="entry name" value="Acyl-CoA_Oxase/DH_mid-dom"/>
</dbReference>
<dbReference type="Gene3D" id="1.20.140.10">
    <property type="entry name" value="Butyryl-CoA Dehydrogenase, subunit A, domain 3"/>
    <property type="match status" value="1"/>
</dbReference>
<dbReference type="PANTHER" id="PTHR43884:SF25">
    <property type="entry name" value="ACYL-COA DEHYDROGENASE YDBM-RELATED"/>
    <property type="match status" value="1"/>
</dbReference>
<dbReference type="AlphaFoldDB" id="A0A9Q6HP17"/>
<organism evidence="6 7">
    <name type="scientific">Staphylococcus succinus</name>
    <dbReference type="NCBI Taxonomy" id="61015"/>
    <lineage>
        <taxon>Bacteria</taxon>
        <taxon>Bacillati</taxon>
        <taxon>Bacillota</taxon>
        <taxon>Bacilli</taxon>
        <taxon>Bacillales</taxon>
        <taxon>Staphylococcaceae</taxon>
        <taxon>Staphylococcus</taxon>
    </lineage>
</organism>
<evidence type="ECO:0000313" key="7">
    <source>
        <dbReference type="Proteomes" id="UP000241960"/>
    </source>
</evidence>
<dbReference type="Pfam" id="PF02771">
    <property type="entry name" value="Acyl-CoA_dh_N"/>
    <property type="match status" value="1"/>
</dbReference>
<comment type="caution">
    <text evidence="6">The sequence shown here is derived from an EMBL/GenBank/DDBJ whole genome shotgun (WGS) entry which is preliminary data.</text>
</comment>
<evidence type="ECO:0000259" key="4">
    <source>
        <dbReference type="Pfam" id="PF02771"/>
    </source>
</evidence>
<accession>A0A9Q6HP17</accession>
<evidence type="ECO:0000256" key="2">
    <source>
        <dbReference type="ARBA" id="ARBA00023002"/>
    </source>
</evidence>
<dbReference type="Gene3D" id="1.10.540.10">
    <property type="entry name" value="Acyl-CoA dehydrogenase/oxidase, N-terminal domain"/>
    <property type="match status" value="1"/>
</dbReference>
<feature type="domain" description="Acyl-CoA oxidase/dehydrogenase middle" evidence="3">
    <location>
        <begin position="126"/>
        <end position="218"/>
    </location>
</feature>
<sequence>MSYSALIHSDIQKKWIKKLDTVKEQFKDKSDYNDIHSRFPYENIEWLVNEGYTLLTLPKVYGGEGATIEDMVIIQSYLGTIDGPTALSIGWHLSVVGQLYEQQMWEPSMLKMFSDEMKNGALVNRAISEAETGSPTRGGRPSTNAVEVDDGFVINGVKTFTSMSKGLTHFIVSAYDTAREQVGYFLIPKGTEGVEIADNWNMIGMRATESHDLVLNDVHVSKENFVELRSAAGKKPNGWILHIPSVYLGIAQAARDYAIDFAKAHSPNSIEGTIGDLSTVQQNIGKMESLLLSARHFLWSTAALYTTKDEDTQLWNETAASKILVMNQGLEVIDIAMRIVGAKSLEMDRPLQRYYRDMRAGLHNPPMEDMAYTNIAASVLGLFDKK</sequence>
<dbReference type="PANTHER" id="PTHR43884">
    <property type="entry name" value="ACYL-COA DEHYDROGENASE"/>
    <property type="match status" value="1"/>
</dbReference>
<dbReference type="EMBL" id="PZFQ01000021">
    <property type="protein sequence ID" value="PTI75446.1"/>
    <property type="molecule type" value="Genomic_DNA"/>
</dbReference>
<dbReference type="SUPFAM" id="SSF56645">
    <property type="entry name" value="Acyl-CoA dehydrogenase NM domain-like"/>
    <property type="match status" value="1"/>
</dbReference>
<evidence type="ECO:0000259" key="5">
    <source>
        <dbReference type="Pfam" id="PF08028"/>
    </source>
</evidence>
<evidence type="ECO:0000313" key="6">
    <source>
        <dbReference type="EMBL" id="PTI75446.1"/>
    </source>
</evidence>
<evidence type="ECO:0000256" key="1">
    <source>
        <dbReference type="ARBA" id="ARBA00022630"/>
    </source>
</evidence>
<dbReference type="Gene3D" id="2.40.110.10">
    <property type="entry name" value="Butyryl-CoA Dehydrogenase, subunit A, domain 2"/>
    <property type="match status" value="1"/>
</dbReference>
<dbReference type="GO" id="GO:0003995">
    <property type="term" value="F:acyl-CoA dehydrogenase activity"/>
    <property type="evidence" value="ECO:0007669"/>
    <property type="project" value="TreeGrafter"/>
</dbReference>